<accession>B8BLN1</accession>
<dbReference type="Gramene" id="BGIOSGA035644-TA">
    <property type="protein sequence ID" value="BGIOSGA035644-PA"/>
    <property type="gene ID" value="BGIOSGA035644"/>
</dbReference>
<reference evidence="1 2" key="1">
    <citation type="journal article" date="2005" name="PLoS Biol.">
        <title>The genomes of Oryza sativa: a history of duplications.</title>
        <authorList>
            <person name="Yu J."/>
            <person name="Wang J."/>
            <person name="Lin W."/>
            <person name="Li S."/>
            <person name="Li H."/>
            <person name="Zhou J."/>
            <person name="Ni P."/>
            <person name="Dong W."/>
            <person name="Hu S."/>
            <person name="Zeng C."/>
            <person name="Zhang J."/>
            <person name="Zhang Y."/>
            <person name="Li R."/>
            <person name="Xu Z."/>
            <person name="Li S."/>
            <person name="Li X."/>
            <person name="Zheng H."/>
            <person name="Cong L."/>
            <person name="Lin L."/>
            <person name="Yin J."/>
            <person name="Geng J."/>
            <person name="Li G."/>
            <person name="Shi J."/>
            <person name="Liu J."/>
            <person name="Lv H."/>
            <person name="Li J."/>
            <person name="Wang J."/>
            <person name="Deng Y."/>
            <person name="Ran L."/>
            <person name="Shi X."/>
            <person name="Wang X."/>
            <person name="Wu Q."/>
            <person name="Li C."/>
            <person name="Ren X."/>
            <person name="Wang J."/>
            <person name="Wang X."/>
            <person name="Li D."/>
            <person name="Liu D."/>
            <person name="Zhang X."/>
            <person name="Ji Z."/>
            <person name="Zhao W."/>
            <person name="Sun Y."/>
            <person name="Zhang Z."/>
            <person name="Bao J."/>
            <person name="Han Y."/>
            <person name="Dong L."/>
            <person name="Ji J."/>
            <person name="Chen P."/>
            <person name="Wu S."/>
            <person name="Liu J."/>
            <person name="Xiao Y."/>
            <person name="Bu D."/>
            <person name="Tan J."/>
            <person name="Yang L."/>
            <person name="Ye C."/>
            <person name="Zhang J."/>
            <person name="Xu J."/>
            <person name="Zhou Y."/>
            <person name="Yu Y."/>
            <person name="Zhang B."/>
            <person name="Zhuang S."/>
            <person name="Wei H."/>
            <person name="Liu B."/>
            <person name="Lei M."/>
            <person name="Yu H."/>
            <person name="Li Y."/>
            <person name="Xu H."/>
            <person name="Wei S."/>
            <person name="He X."/>
            <person name="Fang L."/>
            <person name="Zhang Z."/>
            <person name="Zhang Y."/>
            <person name="Huang X."/>
            <person name="Su Z."/>
            <person name="Tong W."/>
            <person name="Li J."/>
            <person name="Tong Z."/>
            <person name="Li S."/>
            <person name="Ye J."/>
            <person name="Wang L."/>
            <person name="Fang L."/>
            <person name="Lei T."/>
            <person name="Chen C."/>
            <person name="Chen H."/>
            <person name="Xu Z."/>
            <person name="Li H."/>
            <person name="Huang H."/>
            <person name="Zhang F."/>
            <person name="Xu H."/>
            <person name="Li N."/>
            <person name="Zhao C."/>
            <person name="Li S."/>
            <person name="Dong L."/>
            <person name="Huang Y."/>
            <person name="Li L."/>
            <person name="Xi Y."/>
            <person name="Qi Q."/>
            <person name="Li W."/>
            <person name="Zhang B."/>
            <person name="Hu W."/>
            <person name="Zhang Y."/>
            <person name="Tian X."/>
            <person name="Jiao Y."/>
            <person name="Liang X."/>
            <person name="Jin J."/>
            <person name="Gao L."/>
            <person name="Zheng W."/>
            <person name="Hao B."/>
            <person name="Liu S."/>
            <person name="Wang W."/>
            <person name="Yuan L."/>
            <person name="Cao M."/>
            <person name="McDermott J."/>
            <person name="Samudrala R."/>
            <person name="Wang J."/>
            <person name="Wong G.K."/>
            <person name="Yang H."/>
        </authorList>
    </citation>
    <scope>NUCLEOTIDE SEQUENCE [LARGE SCALE GENOMIC DNA]</scope>
    <source>
        <strain evidence="2">cv. 93-11</strain>
    </source>
</reference>
<dbReference type="Proteomes" id="UP000007015">
    <property type="component" value="Chromosome 11"/>
</dbReference>
<evidence type="ECO:0000313" key="1">
    <source>
        <dbReference type="EMBL" id="EEC68564.1"/>
    </source>
</evidence>
<sequence length="73" mass="7858">MEQDSMATPPGQREMMPEDITVVEPSKAYAQHYSIANLPRSASSPVCPNLLASSVAVNHWCRTSCTASNGHTP</sequence>
<keyword evidence="2" id="KW-1185">Reference proteome</keyword>
<gene>
    <name evidence="1" type="ORF">OsI_36891</name>
</gene>
<evidence type="ECO:0000313" key="2">
    <source>
        <dbReference type="Proteomes" id="UP000007015"/>
    </source>
</evidence>
<proteinExistence type="predicted"/>
<dbReference type="EMBL" id="CM000136">
    <property type="protein sequence ID" value="EEC68564.1"/>
    <property type="molecule type" value="Genomic_DNA"/>
</dbReference>
<organism evidence="1 2">
    <name type="scientific">Oryza sativa subsp. indica</name>
    <name type="common">Rice</name>
    <dbReference type="NCBI Taxonomy" id="39946"/>
    <lineage>
        <taxon>Eukaryota</taxon>
        <taxon>Viridiplantae</taxon>
        <taxon>Streptophyta</taxon>
        <taxon>Embryophyta</taxon>
        <taxon>Tracheophyta</taxon>
        <taxon>Spermatophyta</taxon>
        <taxon>Magnoliopsida</taxon>
        <taxon>Liliopsida</taxon>
        <taxon>Poales</taxon>
        <taxon>Poaceae</taxon>
        <taxon>BOP clade</taxon>
        <taxon>Oryzoideae</taxon>
        <taxon>Oryzeae</taxon>
        <taxon>Oryzinae</taxon>
        <taxon>Oryza</taxon>
        <taxon>Oryza sativa</taxon>
    </lineage>
</organism>
<dbReference type="HOGENOM" id="CLU_2964773_0_0_1"/>
<protein>
    <submittedName>
        <fullName evidence="1">Uncharacterized protein</fullName>
    </submittedName>
</protein>
<name>B8BLN1_ORYSI</name>
<dbReference type="AlphaFoldDB" id="B8BLN1"/>